<dbReference type="AlphaFoldDB" id="A0AAF0W4G1"/>
<evidence type="ECO:0008006" key="3">
    <source>
        <dbReference type="Google" id="ProtNLM"/>
    </source>
</evidence>
<accession>A0AAF0W4G1</accession>
<dbReference type="PANTHER" id="PTHR33710:SF71">
    <property type="entry name" value="ENDONUCLEASE_EXONUCLEASE_PHOSPHATASE DOMAIN-CONTAINING PROTEIN"/>
    <property type="match status" value="1"/>
</dbReference>
<proteinExistence type="predicted"/>
<gene>
    <name evidence="1" type="ORF">DCAR_0102095</name>
</gene>
<dbReference type="Proteomes" id="UP000077755">
    <property type="component" value="Chromosome 1"/>
</dbReference>
<dbReference type="KEGG" id="dcr:108220780"/>
<reference evidence="1" key="1">
    <citation type="journal article" date="2016" name="Nat. Genet.">
        <title>A high-quality carrot genome assembly provides new insights into carotenoid accumulation and asterid genome evolution.</title>
        <authorList>
            <person name="Iorizzo M."/>
            <person name="Ellison S."/>
            <person name="Senalik D."/>
            <person name="Zeng P."/>
            <person name="Satapoomin P."/>
            <person name="Huang J."/>
            <person name="Bowman M."/>
            <person name="Iovene M."/>
            <person name="Sanseverino W."/>
            <person name="Cavagnaro P."/>
            <person name="Yildiz M."/>
            <person name="Macko-Podgorni A."/>
            <person name="Moranska E."/>
            <person name="Grzebelus E."/>
            <person name="Grzebelus D."/>
            <person name="Ashrafi H."/>
            <person name="Zheng Z."/>
            <person name="Cheng S."/>
            <person name="Spooner D."/>
            <person name="Van Deynze A."/>
            <person name="Simon P."/>
        </authorList>
    </citation>
    <scope>NUCLEOTIDE SEQUENCE</scope>
    <source>
        <tissue evidence="1">Leaf</tissue>
    </source>
</reference>
<evidence type="ECO:0000313" key="2">
    <source>
        <dbReference type="Proteomes" id="UP000077755"/>
    </source>
</evidence>
<protein>
    <recommendedName>
        <fullName evidence="3">Endonuclease/exonuclease/phosphatase domain-containing protein</fullName>
    </recommendedName>
</protein>
<evidence type="ECO:0000313" key="1">
    <source>
        <dbReference type="EMBL" id="WOG82924.1"/>
    </source>
</evidence>
<dbReference type="PANTHER" id="PTHR33710">
    <property type="entry name" value="BNAC02G09200D PROTEIN"/>
    <property type="match status" value="1"/>
</dbReference>
<sequence>MANEEWLDYYPNNSLRHLDYYHSDHRVLYLSLQKVDLITPNKRKRSRFRFENMWIREPECKEIIKSNWETMNQQSLMSTINNIEQCSKQLILWNQAKFGSLAKEIKNTHRQLAQLHDGRQRLDTTEELKATEMKLNELLLKEEIYWKQRSRILWLKEGDQNTKFFHQRANVRNKTNLIKGLFNEENEWCSDEMEFSAIIQRFYENLFTSSLPSADKIDELLTAVQP</sequence>
<dbReference type="EMBL" id="CP093343">
    <property type="protein sequence ID" value="WOG82924.1"/>
    <property type="molecule type" value="Genomic_DNA"/>
</dbReference>
<name>A0AAF0W4G1_DAUCS</name>
<organism evidence="1 2">
    <name type="scientific">Daucus carota subsp. sativus</name>
    <name type="common">Carrot</name>
    <dbReference type="NCBI Taxonomy" id="79200"/>
    <lineage>
        <taxon>Eukaryota</taxon>
        <taxon>Viridiplantae</taxon>
        <taxon>Streptophyta</taxon>
        <taxon>Embryophyta</taxon>
        <taxon>Tracheophyta</taxon>
        <taxon>Spermatophyta</taxon>
        <taxon>Magnoliopsida</taxon>
        <taxon>eudicotyledons</taxon>
        <taxon>Gunneridae</taxon>
        <taxon>Pentapetalae</taxon>
        <taxon>asterids</taxon>
        <taxon>campanulids</taxon>
        <taxon>Apiales</taxon>
        <taxon>Apiaceae</taxon>
        <taxon>Apioideae</taxon>
        <taxon>Scandiceae</taxon>
        <taxon>Daucinae</taxon>
        <taxon>Daucus</taxon>
        <taxon>Daucus sect. Daucus</taxon>
    </lineage>
</organism>
<keyword evidence="2" id="KW-1185">Reference proteome</keyword>
<reference evidence="1" key="2">
    <citation type="submission" date="2022-03" db="EMBL/GenBank/DDBJ databases">
        <title>Draft title - Genomic analysis of global carrot germplasm unveils the trajectory of domestication and the origin of high carotenoid orange carrot.</title>
        <authorList>
            <person name="Iorizzo M."/>
            <person name="Ellison S."/>
            <person name="Senalik D."/>
            <person name="Macko-Podgorni A."/>
            <person name="Grzebelus D."/>
            <person name="Bostan H."/>
            <person name="Rolling W."/>
            <person name="Curaba J."/>
            <person name="Simon P."/>
        </authorList>
    </citation>
    <scope>NUCLEOTIDE SEQUENCE</scope>
    <source>
        <tissue evidence="1">Leaf</tissue>
    </source>
</reference>